<dbReference type="Pfam" id="PF04471">
    <property type="entry name" value="Mrr_cat"/>
    <property type="match status" value="1"/>
</dbReference>
<evidence type="ECO:0000256" key="1">
    <source>
        <dbReference type="ARBA" id="ARBA00022737"/>
    </source>
</evidence>
<dbReference type="Pfam" id="PF14559">
    <property type="entry name" value="TPR_19"/>
    <property type="match status" value="1"/>
</dbReference>
<feature type="transmembrane region" description="Helical" evidence="4">
    <location>
        <begin position="6"/>
        <end position="24"/>
    </location>
</feature>
<evidence type="ECO:0000256" key="3">
    <source>
        <dbReference type="PROSITE-ProRule" id="PRU00339"/>
    </source>
</evidence>
<evidence type="ECO:0000256" key="4">
    <source>
        <dbReference type="SAM" id="Phobius"/>
    </source>
</evidence>
<dbReference type="Proteomes" id="UP000460298">
    <property type="component" value="Unassembled WGS sequence"/>
</dbReference>
<keyword evidence="4" id="KW-0472">Membrane</keyword>
<accession>A0A833H4S0</accession>
<gene>
    <name evidence="6" type="ORF">F9K24_01155</name>
</gene>
<dbReference type="InterPro" id="IPR007560">
    <property type="entry name" value="Restrct_endonuc_IV_Mrr"/>
</dbReference>
<dbReference type="EMBL" id="WBUI01000001">
    <property type="protein sequence ID" value="KAB2935366.1"/>
    <property type="molecule type" value="Genomic_DNA"/>
</dbReference>
<dbReference type="GO" id="GO:0009307">
    <property type="term" value="P:DNA restriction-modification system"/>
    <property type="evidence" value="ECO:0007669"/>
    <property type="project" value="InterPro"/>
</dbReference>
<dbReference type="PROSITE" id="PS50005">
    <property type="entry name" value="TPR"/>
    <property type="match status" value="1"/>
</dbReference>
<dbReference type="AlphaFoldDB" id="A0A833H4S0"/>
<keyword evidence="4" id="KW-1133">Transmembrane helix</keyword>
<proteinExistence type="predicted"/>
<dbReference type="GO" id="GO:0003677">
    <property type="term" value="F:DNA binding"/>
    <property type="evidence" value="ECO:0007669"/>
    <property type="project" value="InterPro"/>
</dbReference>
<dbReference type="PANTHER" id="PTHR44943">
    <property type="entry name" value="CELLULOSE SYNTHASE OPERON PROTEIN C"/>
    <property type="match status" value="1"/>
</dbReference>
<dbReference type="SUPFAM" id="SSF48452">
    <property type="entry name" value="TPR-like"/>
    <property type="match status" value="1"/>
</dbReference>
<dbReference type="InterPro" id="IPR011990">
    <property type="entry name" value="TPR-like_helical_dom_sf"/>
</dbReference>
<dbReference type="PANTHER" id="PTHR44943:SF8">
    <property type="entry name" value="TPR REPEAT-CONTAINING PROTEIN MJ0263"/>
    <property type="match status" value="1"/>
</dbReference>
<dbReference type="Gene3D" id="3.40.1350.10">
    <property type="match status" value="1"/>
</dbReference>
<protein>
    <recommendedName>
        <fullName evidence="5">Restriction endonuclease type IV Mrr domain-containing protein</fullName>
    </recommendedName>
</protein>
<organism evidence="6 7">
    <name type="scientific">Leptonema illini</name>
    <dbReference type="NCBI Taxonomy" id="183"/>
    <lineage>
        <taxon>Bacteria</taxon>
        <taxon>Pseudomonadati</taxon>
        <taxon>Spirochaetota</taxon>
        <taxon>Spirochaetia</taxon>
        <taxon>Leptospirales</taxon>
        <taxon>Leptospiraceae</taxon>
        <taxon>Leptonema</taxon>
    </lineage>
</organism>
<dbReference type="InterPro" id="IPR011335">
    <property type="entry name" value="Restrct_endonuc-II-like"/>
</dbReference>
<feature type="repeat" description="TPR" evidence="3">
    <location>
        <begin position="99"/>
        <end position="132"/>
    </location>
</feature>
<dbReference type="InterPro" id="IPR051685">
    <property type="entry name" value="Ycf3/AcsC/BcsC/TPR_MFPF"/>
</dbReference>
<evidence type="ECO:0000313" key="6">
    <source>
        <dbReference type="EMBL" id="KAB2935366.1"/>
    </source>
</evidence>
<evidence type="ECO:0000313" key="7">
    <source>
        <dbReference type="Proteomes" id="UP000460298"/>
    </source>
</evidence>
<keyword evidence="4" id="KW-0812">Transmembrane</keyword>
<dbReference type="SUPFAM" id="SSF52980">
    <property type="entry name" value="Restriction endonuclease-like"/>
    <property type="match status" value="1"/>
</dbReference>
<evidence type="ECO:0000256" key="2">
    <source>
        <dbReference type="ARBA" id="ARBA00022803"/>
    </source>
</evidence>
<name>A0A833H4S0_9LEPT</name>
<comment type="caution">
    <text evidence="6">The sequence shown here is derived from an EMBL/GenBank/DDBJ whole genome shotgun (WGS) entry which is preliminary data.</text>
</comment>
<feature type="domain" description="Restriction endonuclease type IV Mrr" evidence="5">
    <location>
        <begin position="401"/>
        <end position="513"/>
    </location>
</feature>
<reference evidence="6 7" key="1">
    <citation type="submission" date="2019-10" db="EMBL/GenBank/DDBJ databases">
        <title>Extracellular Electron Transfer in a Candidatus Methanoperedens spp. Enrichment Culture.</title>
        <authorList>
            <person name="Berger S."/>
            <person name="Rangel Shaw D."/>
            <person name="Berben T."/>
            <person name="In 'T Zandt M."/>
            <person name="Frank J."/>
            <person name="Reimann J."/>
            <person name="Jetten M.S.M."/>
            <person name="Welte C.U."/>
        </authorList>
    </citation>
    <scope>NUCLEOTIDE SEQUENCE [LARGE SCALE GENOMIC DNA]</scope>
    <source>
        <strain evidence="6">SB12</strain>
    </source>
</reference>
<keyword evidence="1" id="KW-0677">Repeat</keyword>
<dbReference type="InterPro" id="IPR011856">
    <property type="entry name" value="tRNA_endonuc-like_dom_sf"/>
</dbReference>
<evidence type="ECO:0000259" key="5">
    <source>
        <dbReference type="Pfam" id="PF04471"/>
    </source>
</evidence>
<dbReference type="SMART" id="SM00028">
    <property type="entry name" value="TPR"/>
    <property type="match status" value="4"/>
</dbReference>
<dbReference type="GO" id="GO:0004519">
    <property type="term" value="F:endonuclease activity"/>
    <property type="evidence" value="ECO:0007669"/>
    <property type="project" value="InterPro"/>
</dbReference>
<sequence>MAIAVIIAIAVLIAAGIAVYFMFFGKKDLSGRAIELAEAGMFTDARGLVRSRLDREPNDPALHYLMMRIYNIEGDETNELHHMLQIFRLGRSVPDLPLPVLANRIASVYYRNERYNESFQFYSEALKMVPENEEALARLAFLCAGQEKFEAADRFFSRLVQLKPDVFEYRLGRGICLSQLRKKDALGEFEAACQIDPGNLTANLFFGIEGFFQGSSEQAVERLLHALELGPEPEVEYIIRKAITAIFFQRGDYNSALQHAEQALRVALDEAWDREEYDARMSTACMAIMAGDLETANENLLTLEMRNMNDQKVINLSDYRMNVEEGLIPAGEVSPSGFNFRSFLNDWSRSRFNTSFIYQISGLKMERNLDIDALLNQDGPPRVARQQASIDPEEMIERFNALKGQAFETVCRKIVATLGYRVVSLLPYRDSDGMDILAQSTTEKGRKAVFEIRKWKNQPISDIFLRNMQNHINEQKAQEGFVIAAARLTDGAQTALQTLNKIKVINEFDLGDLLMRVLEPE</sequence>
<dbReference type="Gene3D" id="1.25.40.10">
    <property type="entry name" value="Tetratricopeptide repeat domain"/>
    <property type="match status" value="1"/>
</dbReference>
<keyword evidence="2 3" id="KW-0802">TPR repeat</keyword>
<dbReference type="InterPro" id="IPR019734">
    <property type="entry name" value="TPR_rpt"/>
</dbReference>